<sequence>MTIQEPPILRAEDRAVLERLQAAMGSEGKKSAIEIMQAWSGDNRESVQTQKLKNYWEGYHLLHYITHIKNTLEASARDRLIKLVVKHIHRNGFAAIQSFPTSGKTTGIAAHRVSSIFKVAGGFRDHSRCIDEDHGEQCSATDLAECRYSLLMGMLGYFEFCRDQQLPVEQFIETPSGEGVAGLSCESPAVAHYTNGLGLDQTIKSIQNFLATRNTPQQISTVNENAPLPSSSTVTASPSIARGLAASYHWRRALLVAWLLVFIVSAAWWLYPKPNAEQGYQQAVNAVNNKKYANAISALKQVLEANSEFVDAYYLLAEIYTTLADTENAIQYYRAGIEKDSHTRPQAYNNLALLLLAQDRVSDTLVLLDQAEANISAQTPSEQWTQMGVIFKNRAWAHWKMGSNAQALTFINNAQKFLSSAQKLDQYPEIFCLHALIAKADAPNDEAAEECIARFKKHQKNQISANEMLPPLSGVSYDLYLQVLKLGAQ</sequence>
<evidence type="ECO:0000313" key="3">
    <source>
        <dbReference type="EMBL" id="BCD99787.1"/>
    </source>
</evidence>
<gene>
    <name evidence="3" type="ORF">MARGE09_P3989</name>
</gene>
<dbReference type="Pfam" id="PF13432">
    <property type="entry name" value="TPR_16"/>
    <property type="match status" value="1"/>
</dbReference>
<dbReference type="Gene3D" id="1.25.40.10">
    <property type="entry name" value="Tetratricopeptide repeat domain"/>
    <property type="match status" value="2"/>
</dbReference>
<feature type="repeat" description="TPR" evidence="1">
    <location>
        <begin position="310"/>
        <end position="343"/>
    </location>
</feature>
<dbReference type="RefSeq" id="WP_236985083.1">
    <property type="nucleotide sequence ID" value="NZ_AP023086.1"/>
</dbReference>
<feature type="transmembrane region" description="Helical" evidence="2">
    <location>
        <begin position="253"/>
        <end position="271"/>
    </location>
</feature>
<name>A0AAN1WLH5_9GAMM</name>
<keyword evidence="2" id="KW-0472">Membrane</keyword>
<proteinExistence type="predicted"/>
<dbReference type="SUPFAM" id="SSF48452">
    <property type="entry name" value="TPR-like"/>
    <property type="match status" value="1"/>
</dbReference>
<keyword evidence="2" id="KW-1133">Transmembrane helix</keyword>
<keyword evidence="2" id="KW-0812">Transmembrane</keyword>
<dbReference type="InterPro" id="IPR019734">
    <property type="entry name" value="TPR_rpt"/>
</dbReference>
<accession>A0AAN1WLH5</accession>
<dbReference type="PROSITE" id="PS50005">
    <property type="entry name" value="TPR"/>
    <property type="match status" value="1"/>
</dbReference>
<evidence type="ECO:0000256" key="2">
    <source>
        <dbReference type="SAM" id="Phobius"/>
    </source>
</evidence>
<keyword evidence="1" id="KW-0802">TPR repeat</keyword>
<dbReference type="KEGG" id="marq:MARGE09_P3989"/>
<evidence type="ECO:0008006" key="5">
    <source>
        <dbReference type="Google" id="ProtNLM"/>
    </source>
</evidence>
<keyword evidence="4" id="KW-1185">Reference proteome</keyword>
<reference evidence="3 4" key="1">
    <citation type="journal article" date="2022" name="IScience">
        <title>An ultrasensitive nanofiber-based assay for enzymatic hydrolysis and deep-sea microbial degradation of cellulose.</title>
        <authorList>
            <person name="Tsudome M."/>
            <person name="Tachioka M."/>
            <person name="Miyazaki M."/>
            <person name="Uchimura K."/>
            <person name="Tsuda M."/>
            <person name="Takaki Y."/>
            <person name="Deguchi S."/>
        </authorList>
    </citation>
    <scope>NUCLEOTIDE SEQUENCE [LARGE SCALE GENOMIC DNA]</scope>
    <source>
        <strain evidence="3 4">GE09</strain>
    </source>
</reference>
<dbReference type="AlphaFoldDB" id="A0AAN1WLH5"/>
<dbReference type="EMBL" id="AP023086">
    <property type="protein sequence ID" value="BCD99787.1"/>
    <property type="molecule type" value="Genomic_DNA"/>
</dbReference>
<dbReference type="SMART" id="SM00028">
    <property type="entry name" value="TPR"/>
    <property type="match status" value="4"/>
</dbReference>
<protein>
    <recommendedName>
        <fullName evidence="5">Tetratricopeptide repeat protein</fullName>
    </recommendedName>
</protein>
<dbReference type="InterPro" id="IPR011990">
    <property type="entry name" value="TPR-like_helical_dom_sf"/>
</dbReference>
<evidence type="ECO:0000313" key="4">
    <source>
        <dbReference type="Proteomes" id="UP001320119"/>
    </source>
</evidence>
<dbReference type="Proteomes" id="UP001320119">
    <property type="component" value="Chromosome"/>
</dbReference>
<evidence type="ECO:0000256" key="1">
    <source>
        <dbReference type="PROSITE-ProRule" id="PRU00339"/>
    </source>
</evidence>
<organism evidence="3 4">
    <name type="scientific">Marinagarivorans cellulosilyticus</name>
    <dbReference type="NCBI Taxonomy" id="2721545"/>
    <lineage>
        <taxon>Bacteria</taxon>
        <taxon>Pseudomonadati</taxon>
        <taxon>Pseudomonadota</taxon>
        <taxon>Gammaproteobacteria</taxon>
        <taxon>Cellvibrionales</taxon>
        <taxon>Cellvibrionaceae</taxon>
        <taxon>Marinagarivorans</taxon>
    </lineage>
</organism>